<evidence type="ECO:0000313" key="3">
    <source>
        <dbReference type="Proteomes" id="UP001341840"/>
    </source>
</evidence>
<protein>
    <submittedName>
        <fullName evidence="2">Uncharacterized protein</fullName>
    </submittedName>
</protein>
<evidence type="ECO:0000313" key="2">
    <source>
        <dbReference type="EMBL" id="MED6216425.1"/>
    </source>
</evidence>
<reference evidence="2 3" key="1">
    <citation type="journal article" date="2023" name="Plants (Basel)">
        <title>Bridging the Gap: Combining Genomics and Transcriptomics Approaches to Understand Stylosanthes scabra, an Orphan Legume from the Brazilian Caatinga.</title>
        <authorList>
            <person name="Ferreira-Neto J.R.C."/>
            <person name="da Silva M.D."/>
            <person name="Binneck E."/>
            <person name="de Melo N.F."/>
            <person name="da Silva R.H."/>
            <person name="de Melo A.L.T.M."/>
            <person name="Pandolfi V."/>
            <person name="Bustamante F.O."/>
            <person name="Brasileiro-Vidal A.C."/>
            <person name="Benko-Iseppon A.M."/>
        </authorList>
    </citation>
    <scope>NUCLEOTIDE SEQUENCE [LARGE SCALE GENOMIC DNA]</scope>
    <source>
        <tissue evidence="2">Leaves</tissue>
    </source>
</reference>
<proteinExistence type="predicted"/>
<sequence length="172" mass="19531">MLSPHNLTNAAPDKKITNKKFYDRRDKRKIRTGKGEAWLEVSLVEDPQYGGELNSDVFSSATFCTFFKSIASDLTGPSSLDGVGSCMPLGDGDAGLRRRGARRRNKSNDKAVQRGWRQMTQAHTRTEDEGIIRELIIETSKQRKPQQIIIFQGSWQQVRGRKQRGWSSFSRI</sequence>
<accession>A0ABU6Z4A7</accession>
<name>A0ABU6Z4A7_9FABA</name>
<dbReference type="Proteomes" id="UP001341840">
    <property type="component" value="Unassembled WGS sequence"/>
</dbReference>
<dbReference type="EMBL" id="JASCZI010271877">
    <property type="protein sequence ID" value="MED6216425.1"/>
    <property type="molecule type" value="Genomic_DNA"/>
</dbReference>
<gene>
    <name evidence="2" type="ORF">PIB30_007769</name>
</gene>
<feature type="region of interest" description="Disordered" evidence="1">
    <location>
        <begin position="1"/>
        <end position="20"/>
    </location>
</feature>
<evidence type="ECO:0000256" key="1">
    <source>
        <dbReference type="SAM" id="MobiDB-lite"/>
    </source>
</evidence>
<keyword evidence="3" id="KW-1185">Reference proteome</keyword>
<organism evidence="2 3">
    <name type="scientific">Stylosanthes scabra</name>
    <dbReference type="NCBI Taxonomy" id="79078"/>
    <lineage>
        <taxon>Eukaryota</taxon>
        <taxon>Viridiplantae</taxon>
        <taxon>Streptophyta</taxon>
        <taxon>Embryophyta</taxon>
        <taxon>Tracheophyta</taxon>
        <taxon>Spermatophyta</taxon>
        <taxon>Magnoliopsida</taxon>
        <taxon>eudicotyledons</taxon>
        <taxon>Gunneridae</taxon>
        <taxon>Pentapetalae</taxon>
        <taxon>rosids</taxon>
        <taxon>fabids</taxon>
        <taxon>Fabales</taxon>
        <taxon>Fabaceae</taxon>
        <taxon>Papilionoideae</taxon>
        <taxon>50 kb inversion clade</taxon>
        <taxon>dalbergioids sensu lato</taxon>
        <taxon>Dalbergieae</taxon>
        <taxon>Pterocarpus clade</taxon>
        <taxon>Stylosanthes</taxon>
    </lineage>
</organism>
<comment type="caution">
    <text evidence="2">The sequence shown here is derived from an EMBL/GenBank/DDBJ whole genome shotgun (WGS) entry which is preliminary data.</text>
</comment>